<sequence length="90" mass="9168">MPGRANSEVGAPGLTGPDGSVGLPGYPGLPGLEGGFGETGYPGVPASYCASDCGVSEIVAPMVMGDVSITSGISHVNYKNEYFRKRFKGK</sequence>
<proteinExistence type="predicted"/>
<dbReference type="WBParaSite" id="BXY_1030700.1">
    <property type="protein sequence ID" value="BXY_1030700.1"/>
    <property type="gene ID" value="BXY_1030700"/>
</dbReference>
<name>A0A1I7SBA9_BURXY</name>
<protein>
    <submittedName>
        <fullName evidence="3">Collagen triple helix repeat protein</fullName>
    </submittedName>
</protein>
<dbReference type="AlphaFoldDB" id="A0A1I7SBA9"/>
<organism evidence="2 3">
    <name type="scientific">Bursaphelenchus xylophilus</name>
    <name type="common">Pinewood nematode worm</name>
    <name type="synonym">Aphelenchoides xylophilus</name>
    <dbReference type="NCBI Taxonomy" id="6326"/>
    <lineage>
        <taxon>Eukaryota</taxon>
        <taxon>Metazoa</taxon>
        <taxon>Ecdysozoa</taxon>
        <taxon>Nematoda</taxon>
        <taxon>Chromadorea</taxon>
        <taxon>Rhabditida</taxon>
        <taxon>Tylenchina</taxon>
        <taxon>Tylenchomorpha</taxon>
        <taxon>Aphelenchoidea</taxon>
        <taxon>Aphelenchoididae</taxon>
        <taxon>Bursaphelenchus</taxon>
    </lineage>
</organism>
<feature type="region of interest" description="Disordered" evidence="1">
    <location>
        <begin position="1"/>
        <end position="26"/>
    </location>
</feature>
<evidence type="ECO:0000256" key="1">
    <source>
        <dbReference type="SAM" id="MobiDB-lite"/>
    </source>
</evidence>
<evidence type="ECO:0000313" key="3">
    <source>
        <dbReference type="WBParaSite" id="BXY_1030700.1"/>
    </source>
</evidence>
<dbReference type="Proteomes" id="UP000095284">
    <property type="component" value="Unplaced"/>
</dbReference>
<accession>A0A1I7SBA9</accession>
<reference evidence="3" key="1">
    <citation type="submission" date="2016-11" db="UniProtKB">
        <authorList>
            <consortium name="WormBaseParasite"/>
        </authorList>
    </citation>
    <scope>IDENTIFICATION</scope>
</reference>
<evidence type="ECO:0000313" key="2">
    <source>
        <dbReference type="Proteomes" id="UP000095284"/>
    </source>
</evidence>